<dbReference type="Proteomes" id="UP001220395">
    <property type="component" value="Chromosome"/>
</dbReference>
<organism evidence="2 3">
    <name type="scientific">Sphingomonas naphthae</name>
    <dbReference type="NCBI Taxonomy" id="1813468"/>
    <lineage>
        <taxon>Bacteria</taxon>
        <taxon>Pseudomonadati</taxon>
        <taxon>Pseudomonadota</taxon>
        <taxon>Alphaproteobacteria</taxon>
        <taxon>Sphingomonadales</taxon>
        <taxon>Sphingomonadaceae</taxon>
        <taxon>Sphingomonas</taxon>
    </lineage>
</organism>
<keyword evidence="1" id="KW-0732">Signal</keyword>
<evidence type="ECO:0000256" key="1">
    <source>
        <dbReference type="SAM" id="SignalP"/>
    </source>
</evidence>
<dbReference type="RefSeq" id="WP_273687173.1">
    <property type="nucleotide sequence ID" value="NZ_CP117411.1"/>
</dbReference>
<reference evidence="2 3" key="1">
    <citation type="submission" date="2023-02" db="EMBL/GenBank/DDBJ databases">
        <title>Genome sequence of Sphingomonas naphthae.</title>
        <authorList>
            <person name="Kim S."/>
            <person name="Heo J."/>
            <person name="Kwon S.-W."/>
        </authorList>
    </citation>
    <scope>NUCLEOTIDE SEQUENCE [LARGE SCALE GENOMIC DNA]</scope>
    <source>
        <strain evidence="2 3">KACC 18716</strain>
    </source>
</reference>
<evidence type="ECO:0000313" key="3">
    <source>
        <dbReference type="Proteomes" id="UP001220395"/>
    </source>
</evidence>
<dbReference type="InterPro" id="IPR007788">
    <property type="entry name" value="QCT"/>
</dbReference>
<dbReference type="Pfam" id="PF05096">
    <property type="entry name" value="Glu_cyclase_2"/>
    <property type="match status" value="1"/>
</dbReference>
<dbReference type="EMBL" id="CP117411">
    <property type="protein sequence ID" value="WCT73155.1"/>
    <property type="molecule type" value="Genomic_DNA"/>
</dbReference>
<dbReference type="PANTHER" id="PTHR31270:SF1">
    <property type="entry name" value="GLUTAMINYL-PEPTIDE CYCLOTRANSFERASE"/>
    <property type="match status" value="1"/>
</dbReference>
<feature type="chain" id="PRO_5046841106" evidence="1">
    <location>
        <begin position="20"/>
        <end position="251"/>
    </location>
</feature>
<protein>
    <submittedName>
        <fullName evidence="2">Glutaminyl-peptide cyclotransferase</fullName>
    </submittedName>
</protein>
<gene>
    <name evidence="2" type="ORF">PQ455_16270</name>
</gene>
<feature type="signal peptide" evidence="1">
    <location>
        <begin position="1"/>
        <end position="19"/>
    </location>
</feature>
<dbReference type="SUPFAM" id="SSF50969">
    <property type="entry name" value="YVTN repeat-like/Quinoprotein amine dehydrogenase"/>
    <property type="match status" value="1"/>
</dbReference>
<sequence>MRRGLLLAAVAFVSAPLAARVPVQVIQVVKAYPHDTRAFTEGLFFRDGMMFESTGLEGRSDIRRYRLEDGKVLARVALPPNLFGEGIVDWKDEIVSLTWRNGFGFRWNLASLKRGRKFTYPGEGWSLTRTDRELVMSDGTPVLRILDPVTFRIKRRVTVTADGVPVQNLNELEYVKGDILANIWMTDRIARIDPATGKVKAWIDLSPVVAQQQSSQDDVANGIAYDAKGDRLFVTGKLWSKLYEIRLLPAR</sequence>
<dbReference type="PANTHER" id="PTHR31270">
    <property type="entry name" value="GLUTAMINYL-PEPTIDE CYCLOTRANSFERASE"/>
    <property type="match status" value="1"/>
</dbReference>
<proteinExistence type="predicted"/>
<keyword evidence="3" id="KW-1185">Reference proteome</keyword>
<name>A0ABY7TJM6_9SPHN</name>
<dbReference type="InterPro" id="IPR011044">
    <property type="entry name" value="Quino_amine_DH_bsu"/>
</dbReference>
<accession>A0ABY7TJM6</accession>
<evidence type="ECO:0000313" key="2">
    <source>
        <dbReference type="EMBL" id="WCT73155.1"/>
    </source>
</evidence>